<dbReference type="Pfam" id="PF01497">
    <property type="entry name" value="Peripla_BP_2"/>
    <property type="match status" value="1"/>
</dbReference>
<dbReference type="PROSITE" id="PS50983">
    <property type="entry name" value="FE_B12_PBP"/>
    <property type="match status" value="1"/>
</dbReference>
<comment type="caution">
    <text evidence="2">The sequence shown here is derived from an EMBL/GenBank/DDBJ whole genome shotgun (WGS) entry which is preliminary data.</text>
</comment>
<reference evidence="2" key="1">
    <citation type="submission" date="2021-10" db="EMBL/GenBank/DDBJ databases">
        <title>The complete genome sequence of Leeia sp. TBRC 13508.</title>
        <authorList>
            <person name="Charoenyingcharoen P."/>
            <person name="Yukphan P."/>
        </authorList>
    </citation>
    <scope>NUCLEOTIDE SEQUENCE</scope>
    <source>
        <strain evidence="2">TBRC 13508</strain>
    </source>
</reference>
<dbReference type="InterPro" id="IPR050902">
    <property type="entry name" value="ABC_Transporter_SBP"/>
</dbReference>
<dbReference type="PANTHER" id="PTHR30535">
    <property type="entry name" value="VITAMIN B12-BINDING PROTEIN"/>
    <property type="match status" value="1"/>
</dbReference>
<dbReference type="RefSeq" id="WP_227180703.1">
    <property type="nucleotide sequence ID" value="NZ_JAJBZT010000005.1"/>
</dbReference>
<evidence type="ECO:0000313" key="3">
    <source>
        <dbReference type="Proteomes" id="UP001165395"/>
    </source>
</evidence>
<organism evidence="2 3">
    <name type="scientific">Leeia speluncae</name>
    <dbReference type="NCBI Taxonomy" id="2884804"/>
    <lineage>
        <taxon>Bacteria</taxon>
        <taxon>Pseudomonadati</taxon>
        <taxon>Pseudomonadota</taxon>
        <taxon>Betaproteobacteria</taxon>
        <taxon>Neisseriales</taxon>
        <taxon>Leeiaceae</taxon>
        <taxon>Leeia</taxon>
    </lineage>
</organism>
<name>A0ABS8D6X1_9NEIS</name>
<dbReference type="Gene3D" id="3.40.50.1980">
    <property type="entry name" value="Nitrogenase molybdenum iron protein domain"/>
    <property type="match status" value="2"/>
</dbReference>
<dbReference type="PANTHER" id="PTHR30535:SF4">
    <property type="entry name" value="HEMIN-BINDING PERIPLASMIC PROTEIN HMUT"/>
    <property type="match status" value="1"/>
</dbReference>
<accession>A0ABS8D6X1</accession>
<sequence>MRGLKTPATLPRLDRRSLLQYGGAISCLTLLQPLTEALAAGARLPSRVVSIGGALTEMVYALGAAPQLAGVDTTSLFPQAATKLPSVGYARALSVEGILSLAPDLILATEDAGPPDVIRKLQSAKVNVAILPANHQFEGMLTRFQAVGKLLGKEALANKQIQQLKADWAAARTQITTGTRSKKKVLFVLSHGPSQIMVGGKETSADAMLDYVGMDNAMGNVSGYKPMTTEAVIAAQPDIVLFTSQGLSAIGGVNGALKLPGIAQTPAGKSQRIVSQEAMLMLGFGPRMPQALQALDQVLQQSLKA</sequence>
<keyword evidence="3" id="KW-1185">Reference proteome</keyword>
<proteinExistence type="predicted"/>
<dbReference type="SUPFAM" id="SSF53807">
    <property type="entry name" value="Helical backbone' metal receptor"/>
    <property type="match status" value="1"/>
</dbReference>
<protein>
    <submittedName>
        <fullName evidence="2">ABC transporter substrate-binding protein</fullName>
    </submittedName>
</protein>
<dbReference type="EMBL" id="JAJBZT010000005">
    <property type="protein sequence ID" value="MCB6183921.1"/>
    <property type="molecule type" value="Genomic_DNA"/>
</dbReference>
<gene>
    <name evidence="2" type="ORF">LIN78_10235</name>
</gene>
<dbReference type="PROSITE" id="PS51257">
    <property type="entry name" value="PROKAR_LIPOPROTEIN"/>
    <property type="match status" value="1"/>
</dbReference>
<evidence type="ECO:0000259" key="1">
    <source>
        <dbReference type="PROSITE" id="PS50983"/>
    </source>
</evidence>
<feature type="domain" description="Fe/B12 periplasmic-binding" evidence="1">
    <location>
        <begin position="47"/>
        <end position="305"/>
    </location>
</feature>
<dbReference type="Proteomes" id="UP001165395">
    <property type="component" value="Unassembled WGS sequence"/>
</dbReference>
<evidence type="ECO:0000313" key="2">
    <source>
        <dbReference type="EMBL" id="MCB6183921.1"/>
    </source>
</evidence>
<dbReference type="InterPro" id="IPR002491">
    <property type="entry name" value="ABC_transptr_periplasmic_BD"/>
</dbReference>